<keyword evidence="2" id="KW-1185">Reference proteome</keyword>
<dbReference type="Proteomes" id="UP000838748">
    <property type="component" value="Unassembled WGS sequence"/>
</dbReference>
<protein>
    <submittedName>
        <fullName evidence="1">Uncharacterized protein</fullName>
    </submittedName>
</protein>
<proteinExistence type="predicted"/>
<evidence type="ECO:0000313" key="2">
    <source>
        <dbReference type="Proteomes" id="UP000838748"/>
    </source>
</evidence>
<dbReference type="EMBL" id="CAKLDM010000001">
    <property type="protein sequence ID" value="CAH0536736.1"/>
    <property type="molecule type" value="Genomic_DNA"/>
</dbReference>
<comment type="caution">
    <text evidence="1">The sequence shown here is derived from an EMBL/GenBank/DDBJ whole genome shotgun (WGS) entry which is preliminary data.</text>
</comment>
<evidence type="ECO:0000313" key="1">
    <source>
        <dbReference type="EMBL" id="CAH0536736.1"/>
    </source>
</evidence>
<organism evidence="1 2">
    <name type="scientific">Vibrio marisflavi CECT 7928</name>
    <dbReference type="NCBI Taxonomy" id="634439"/>
    <lineage>
        <taxon>Bacteria</taxon>
        <taxon>Pseudomonadati</taxon>
        <taxon>Pseudomonadota</taxon>
        <taxon>Gammaproteobacteria</taxon>
        <taxon>Vibrionales</taxon>
        <taxon>Vibrionaceae</taxon>
        <taxon>Vibrio</taxon>
    </lineage>
</organism>
<accession>A0ABM9A064</accession>
<gene>
    <name evidence="1" type="ORF">VMF7928_00654</name>
</gene>
<name>A0ABM9A064_9VIBR</name>
<reference evidence="1" key="1">
    <citation type="submission" date="2021-11" db="EMBL/GenBank/DDBJ databases">
        <authorList>
            <person name="Rodrigo-Torres L."/>
            <person name="Arahal R. D."/>
            <person name="Lucena T."/>
        </authorList>
    </citation>
    <scope>NUCLEOTIDE SEQUENCE</scope>
    <source>
        <strain evidence="1">CECT 7928</strain>
    </source>
</reference>
<sequence length="30" mass="3591">MNGNVSYFQDIANSIYFEERYHDPKAIRIV</sequence>